<feature type="non-terminal residue" evidence="1">
    <location>
        <position position="57"/>
    </location>
</feature>
<dbReference type="EMBL" id="CM024811">
    <property type="protein sequence ID" value="KAG8005335.1"/>
    <property type="molecule type" value="Genomic_DNA"/>
</dbReference>
<keyword evidence="2" id="KW-1185">Reference proteome</keyword>
<evidence type="ECO:0000313" key="1">
    <source>
        <dbReference type="EMBL" id="KAG8005335.1"/>
    </source>
</evidence>
<evidence type="ECO:0000313" key="2">
    <source>
        <dbReference type="Proteomes" id="UP000805704"/>
    </source>
</evidence>
<sequence length="57" mass="6629">MRPNDLADLPHFMGCLLQEYGQQRCNLQRTGQDQTKTDDKHKHLVNPPPSHFSQLDK</sequence>
<name>A0ACB7ETD9_NIBAL</name>
<proteinExistence type="predicted"/>
<protein>
    <submittedName>
        <fullName evidence="1">Uncharacterized protein</fullName>
    </submittedName>
</protein>
<reference evidence="1" key="1">
    <citation type="submission" date="2020-04" db="EMBL/GenBank/DDBJ databases">
        <title>A chromosome-scale assembly and high-density genetic map of the yellow drum (Nibea albiflora) genome.</title>
        <authorList>
            <person name="Xu D."/>
            <person name="Zhang W."/>
            <person name="Chen R."/>
            <person name="Tan P."/>
            <person name="Wang L."/>
            <person name="Song H."/>
            <person name="Tian L."/>
            <person name="Zhu Q."/>
            <person name="Wang B."/>
        </authorList>
    </citation>
    <scope>NUCLEOTIDE SEQUENCE</scope>
    <source>
        <strain evidence="1">ZJHYS-2018</strain>
    </source>
</reference>
<accession>A0ACB7ETD9</accession>
<organism evidence="1 2">
    <name type="scientific">Nibea albiflora</name>
    <name type="common">Yellow drum</name>
    <name type="synonym">Corvina albiflora</name>
    <dbReference type="NCBI Taxonomy" id="240163"/>
    <lineage>
        <taxon>Eukaryota</taxon>
        <taxon>Metazoa</taxon>
        <taxon>Chordata</taxon>
        <taxon>Craniata</taxon>
        <taxon>Vertebrata</taxon>
        <taxon>Euteleostomi</taxon>
        <taxon>Actinopterygii</taxon>
        <taxon>Neopterygii</taxon>
        <taxon>Teleostei</taxon>
        <taxon>Neoteleostei</taxon>
        <taxon>Acanthomorphata</taxon>
        <taxon>Eupercaria</taxon>
        <taxon>Sciaenidae</taxon>
        <taxon>Nibea</taxon>
    </lineage>
</organism>
<dbReference type="Proteomes" id="UP000805704">
    <property type="component" value="Chromosome 23"/>
</dbReference>
<comment type="caution">
    <text evidence="1">The sequence shown here is derived from an EMBL/GenBank/DDBJ whole genome shotgun (WGS) entry which is preliminary data.</text>
</comment>
<gene>
    <name evidence="1" type="ORF">GBF38_011339</name>
</gene>